<evidence type="ECO:0000313" key="3">
    <source>
        <dbReference type="Proteomes" id="UP000253805"/>
    </source>
</evidence>
<dbReference type="GO" id="GO:0009389">
    <property type="term" value="F:dimethyl sulfoxide reductase activity"/>
    <property type="evidence" value="ECO:0007669"/>
    <property type="project" value="TreeGrafter"/>
</dbReference>
<dbReference type="PANTHER" id="PTHR38095">
    <property type="entry name" value="ANAEROBIC DIMETHYL SULFOXIDE REDUCTASE CHAIN YNFH"/>
    <property type="match status" value="1"/>
</dbReference>
<keyword evidence="1" id="KW-0472">Membrane</keyword>
<feature type="transmembrane region" description="Helical" evidence="1">
    <location>
        <begin position="142"/>
        <end position="164"/>
    </location>
</feature>
<feature type="transmembrane region" description="Helical" evidence="1">
    <location>
        <begin position="71"/>
        <end position="96"/>
    </location>
</feature>
<accession>A0A369NWW7</accession>
<feature type="transmembrane region" description="Helical" evidence="1">
    <location>
        <begin position="176"/>
        <end position="200"/>
    </location>
</feature>
<reference evidence="2 3" key="1">
    <citation type="journal article" date="2018" name="Elife">
        <title>Discovery and characterization of a prevalent human gut bacterial enzyme sufficient for the inactivation of a family of plant toxins.</title>
        <authorList>
            <person name="Koppel N."/>
            <person name="Bisanz J.E."/>
            <person name="Pandelia M.E."/>
            <person name="Turnbaugh P.J."/>
            <person name="Balskus E.P."/>
        </authorList>
    </citation>
    <scope>NUCLEOTIDE SEQUENCE [LARGE SCALE GENOMIC DNA]</scope>
    <source>
        <strain evidence="2 3">OB21 GAM 11</strain>
    </source>
</reference>
<sequence length="304" mass="32253">MEIQWPLILFTFFNCLAGGIFLMQGILTLAGKGKAMQLASCVSAIVALAIGGLSVFFHLQHPLRMLNGFGHITSGITIELIFVIVFAIAVVLYFLMMRRSEEGVAPKWCAILAIVVSLALPFATGDSYLMSAIPVWDTMLLPLYYVVATVMLGGLAAMIIAGATKAEDAVKLSATVAFIGAVVCAIVSVIYAVAISGMGANYTEMEYYFDPTLPDVAMRQSEQITGAILAGEHAVAFWLGNVVVGCAVPAVLAALVMCGKVPAEKALAVAVIALVCAVIGTIVWRVLLYEVAVNALIQFQWALQ</sequence>
<name>A0A369NWW7_9ACTN</name>
<dbReference type="RefSeq" id="WP_114549333.1">
    <property type="nucleotide sequence ID" value="NZ_DBFWAD010000065.1"/>
</dbReference>
<keyword evidence="1" id="KW-0812">Transmembrane</keyword>
<dbReference type="InterPro" id="IPR007059">
    <property type="entry name" value="DmsC"/>
</dbReference>
<dbReference type="Proteomes" id="UP000253805">
    <property type="component" value="Unassembled WGS sequence"/>
</dbReference>
<dbReference type="GO" id="GO:0019645">
    <property type="term" value="P:anaerobic electron transport chain"/>
    <property type="evidence" value="ECO:0007669"/>
    <property type="project" value="InterPro"/>
</dbReference>
<gene>
    <name evidence="2" type="ORF">C1850_08340</name>
</gene>
<dbReference type="PANTHER" id="PTHR38095:SF1">
    <property type="entry name" value="ANAEROBIC DIMETHYL SULFOXIDE REDUCTASE CHAIN YNFH"/>
    <property type="match status" value="1"/>
</dbReference>
<protein>
    <recommendedName>
        <fullName evidence="4">DMSO reductase</fullName>
    </recommendedName>
</protein>
<dbReference type="Pfam" id="PF04976">
    <property type="entry name" value="DmsC"/>
    <property type="match status" value="1"/>
</dbReference>
<feature type="transmembrane region" description="Helical" evidence="1">
    <location>
        <begin position="235"/>
        <end position="259"/>
    </location>
</feature>
<feature type="transmembrane region" description="Helical" evidence="1">
    <location>
        <begin position="6"/>
        <end position="26"/>
    </location>
</feature>
<dbReference type="GO" id="GO:0009390">
    <property type="term" value="C:dimethyl sulfoxide reductase complex"/>
    <property type="evidence" value="ECO:0007669"/>
    <property type="project" value="TreeGrafter"/>
</dbReference>
<evidence type="ECO:0000313" key="2">
    <source>
        <dbReference type="EMBL" id="RDC43321.1"/>
    </source>
</evidence>
<dbReference type="Gene3D" id="1.20.1630.10">
    <property type="entry name" value="Formate dehydrogenase/DMSO reductase domain"/>
    <property type="match status" value="1"/>
</dbReference>
<comment type="caution">
    <text evidence="2">The sequence shown here is derived from an EMBL/GenBank/DDBJ whole genome shotgun (WGS) entry which is preliminary data.</text>
</comment>
<evidence type="ECO:0000256" key="1">
    <source>
        <dbReference type="SAM" id="Phobius"/>
    </source>
</evidence>
<feature type="transmembrane region" description="Helical" evidence="1">
    <location>
        <begin position="38"/>
        <end position="59"/>
    </location>
</feature>
<organism evidence="2 3">
    <name type="scientific">Adlercreutzia equolifaciens subsp. celatus</name>
    <dbReference type="NCBI Taxonomy" id="394340"/>
    <lineage>
        <taxon>Bacteria</taxon>
        <taxon>Bacillati</taxon>
        <taxon>Actinomycetota</taxon>
        <taxon>Coriobacteriia</taxon>
        <taxon>Eggerthellales</taxon>
        <taxon>Eggerthellaceae</taxon>
        <taxon>Adlercreutzia</taxon>
    </lineage>
</organism>
<feature type="transmembrane region" description="Helical" evidence="1">
    <location>
        <begin position="108"/>
        <end position="130"/>
    </location>
</feature>
<dbReference type="AlphaFoldDB" id="A0A369NWW7"/>
<dbReference type="GO" id="GO:0005886">
    <property type="term" value="C:plasma membrane"/>
    <property type="evidence" value="ECO:0007669"/>
    <property type="project" value="TreeGrafter"/>
</dbReference>
<keyword evidence="1" id="KW-1133">Transmembrane helix</keyword>
<proteinExistence type="predicted"/>
<dbReference type="EMBL" id="PPUT01000021">
    <property type="protein sequence ID" value="RDC43321.1"/>
    <property type="molecule type" value="Genomic_DNA"/>
</dbReference>
<feature type="transmembrane region" description="Helical" evidence="1">
    <location>
        <begin position="266"/>
        <end position="287"/>
    </location>
</feature>
<evidence type="ECO:0008006" key="4">
    <source>
        <dbReference type="Google" id="ProtNLM"/>
    </source>
</evidence>